<sequence length="80" mass="8677">MARLSADHRAGFLLRRAPGPAWPCGARLPTRPWRDSGTSPTRDRVSCRTFCTVHPEGACATYPPTRDADRVGKLSAIAVS</sequence>
<name>A0ABP5XWA3_STRLO</name>
<reference evidence="3" key="1">
    <citation type="journal article" date="2019" name="Int. J. Syst. Evol. Microbiol.">
        <title>The Global Catalogue of Microorganisms (GCM) 10K type strain sequencing project: providing services to taxonomists for standard genome sequencing and annotation.</title>
        <authorList>
            <consortium name="The Broad Institute Genomics Platform"/>
            <consortium name="The Broad Institute Genome Sequencing Center for Infectious Disease"/>
            <person name="Wu L."/>
            <person name="Ma J."/>
        </authorList>
    </citation>
    <scope>NUCLEOTIDE SEQUENCE [LARGE SCALE GENOMIC DNA]</scope>
    <source>
        <strain evidence="3">JCM 4395</strain>
    </source>
</reference>
<accession>A0ABP5XWA3</accession>
<keyword evidence="3" id="KW-1185">Reference proteome</keyword>
<evidence type="ECO:0000256" key="1">
    <source>
        <dbReference type="SAM" id="MobiDB-lite"/>
    </source>
</evidence>
<dbReference type="EMBL" id="BAAASG010000001">
    <property type="protein sequence ID" value="GAA2470191.1"/>
    <property type="molecule type" value="Genomic_DNA"/>
</dbReference>
<proteinExistence type="predicted"/>
<feature type="region of interest" description="Disordered" evidence="1">
    <location>
        <begin position="25"/>
        <end position="44"/>
    </location>
</feature>
<organism evidence="2 3">
    <name type="scientific">Streptomyces longisporus</name>
    <dbReference type="NCBI Taxonomy" id="1948"/>
    <lineage>
        <taxon>Bacteria</taxon>
        <taxon>Bacillati</taxon>
        <taxon>Actinomycetota</taxon>
        <taxon>Actinomycetes</taxon>
        <taxon>Kitasatosporales</taxon>
        <taxon>Streptomycetaceae</taxon>
        <taxon>Streptomyces</taxon>
    </lineage>
</organism>
<protein>
    <submittedName>
        <fullName evidence="2">Uncharacterized protein</fullName>
    </submittedName>
</protein>
<evidence type="ECO:0000313" key="3">
    <source>
        <dbReference type="Proteomes" id="UP001501777"/>
    </source>
</evidence>
<dbReference type="Proteomes" id="UP001501777">
    <property type="component" value="Unassembled WGS sequence"/>
</dbReference>
<comment type="caution">
    <text evidence="2">The sequence shown here is derived from an EMBL/GenBank/DDBJ whole genome shotgun (WGS) entry which is preliminary data.</text>
</comment>
<evidence type="ECO:0000313" key="2">
    <source>
        <dbReference type="EMBL" id="GAA2470191.1"/>
    </source>
</evidence>
<gene>
    <name evidence="2" type="ORF">GCM10010276_00220</name>
</gene>